<feature type="region of interest" description="Disordered" evidence="1">
    <location>
        <begin position="187"/>
        <end position="206"/>
    </location>
</feature>
<reference evidence="2" key="1">
    <citation type="journal article" date="2023" name="Mol. Phylogenet. Evol.">
        <title>Genome-scale phylogeny and comparative genomics of the fungal order Sordariales.</title>
        <authorList>
            <person name="Hensen N."/>
            <person name="Bonometti L."/>
            <person name="Westerberg I."/>
            <person name="Brannstrom I.O."/>
            <person name="Guillou S."/>
            <person name="Cros-Aarteil S."/>
            <person name="Calhoun S."/>
            <person name="Haridas S."/>
            <person name="Kuo A."/>
            <person name="Mondo S."/>
            <person name="Pangilinan J."/>
            <person name="Riley R."/>
            <person name="LaButti K."/>
            <person name="Andreopoulos B."/>
            <person name="Lipzen A."/>
            <person name="Chen C."/>
            <person name="Yan M."/>
            <person name="Daum C."/>
            <person name="Ng V."/>
            <person name="Clum A."/>
            <person name="Steindorff A."/>
            <person name="Ohm R.A."/>
            <person name="Martin F."/>
            <person name="Silar P."/>
            <person name="Natvig D.O."/>
            <person name="Lalanne C."/>
            <person name="Gautier V."/>
            <person name="Ament-Velasquez S.L."/>
            <person name="Kruys A."/>
            <person name="Hutchinson M.I."/>
            <person name="Powell A.J."/>
            <person name="Barry K."/>
            <person name="Miller A.N."/>
            <person name="Grigoriev I.V."/>
            <person name="Debuchy R."/>
            <person name="Gladieux P."/>
            <person name="Hiltunen Thoren M."/>
            <person name="Johannesson H."/>
        </authorList>
    </citation>
    <scope>NUCLEOTIDE SEQUENCE</scope>
    <source>
        <strain evidence="2">PSN309</strain>
    </source>
</reference>
<reference evidence="2" key="2">
    <citation type="submission" date="2023-05" db="EMBL/GenBank/DDBJ databases">
        <authorList>
            <consortium name="Lawrence Berkeley National Laboratory"/>
            <person name="Steindorff A."/>
            <person name="Hensen N."/>
            <person name="Bonometti L."/>
            <person name="Westerberg I."/>
            <person name="Brannstrom I.O."/>
            <person name="Guillou S."/>
            <person name="Cros-Aarteil S."/>
            <person name="Calhoun S."/>
            <person name="Haridas S."/>
            <person name="Kuo A."/>
            <person name="Mondo S."/>
            <person name="Pangilinan J."/>
            <person name="Riley R."/>
            <person name="Labutti K."/>
            <person name="Andreopoulos B."/>
            <person name="Lipzen A."/>
            <person name="Chen C."/>
            <person name="Yanf M."/>
            <person name="Daum C."/>
            <person name="Ng V."/>
            <person name="Clum A."/>
            <person name="Ohm R."/>
            <person name="Martin F."/>
            <person name="Silar P."/>
            <person name="Natvig D."/>
            <person name="Lalanne C."/>
            <person name="Gautier V."/>
            <person name="Ament-Velasquez S.L."/>
            <person name="Kruys A."/>
            <person name="Hutchinson M.I."/>
            <person name="Powell A.J."/>
            <person name="Barry K."/>
            <person name="Miller A.N."/>
            <person name="Grigoriev I.V."/>
            <person name="Debuchy R."/>
            <person name="Gladieux P."/>
            <person name="Thoren M.H."/>
            <person name="Johannesson H."/>
        </authorList>
    </citation>
    <scope>NUCLEOTIDE SEQUENCE</scope>
    <source>
        <strain evidence="2">PSN309</strain>
    </source>
</reference>
<evidence type="ECO:0000313" key="3">
    <source>
        <dbReference type="Proteomes" id="UP001302126"/>
    </source>
</evidence>
<sequence>MHLPIRARIWTPSTCSGVSPSTTWTRDRAGRMEVGTRSTSIKNGRMGEVVSIYLPFNINNPPSALVSLTKPPHSPSTPAQYRQASTALTQKSNSCWFAPSDCSYVNLFHFRNLRHGMIWRLVCAQVHTWLLTYLLAAPLVTSTRPLIPAPVCHESQAHNGCASRASFSTSPCALSLSLSLGHFESSTPLPRVHSPPDQHSPQGPTLLAPVTGIDSRKYTIRYSLILYRPRGPLKFARHSSLYIPTYLSPFVFVQRRRRRYGHHLVDL</sequence>
<gene>
    <name evidence="2" type="ORF">QBC35DRAFT_161993</name>
</gene>
<comment type="caution">
    <text evidence="2">The sequence shown here is derived from an EMBL/GenBank/DDBJ whole genome shotgun (WGS) entry which is preliminary data.</text>
</comment>
<dbReference type="EMBL" id="MU864352">
    <property type="protein sequence ID" value="KAK4193009.1"/>
    <property type="molecule type" value="Genomic_DNA"/>
</dbReference>
<keyword evidence="3" id="KW-1185">Reference proteome</keyword>
<name>A0AAN6X2V9_9PEZI</name>
<evidence type="ECO:0000256" key="1">
    <source>
        <dbReference type="SAM" id="MobiDB-lite"/>
    </source>
</evidence>
<dbReference type="Proteomes" id="UP001302126">
    <property type="component" value="Unassembled WGS sequence"/>
</dbReference>
<organism evidence="2 3">
    <name type="scientific">Podospora australis</name>
    <dbReference type="NCBI Taxonomy" id="1536484"/>
    <lineage>
        <taxon>Eukaryota</taxon>
        <taxon>Fungi</taxon>
        <taxon>Dikarya</taxon>
        <taxon>Ascomycota</taxon>
        <taxon>Pezizomycotina</taxon>
        <taxon>Sordariomycetes</taxon>
        <taxon>Sordariomycetidae</taxon>
        <taxon>Sordariales</taxon>
        <taxon>Podosporaceae</taxon>
        <taxon>Podospora</taxon>
    </lineage>
</organism>
<accession>A0AAN6X2V9</accession>
<proteinExistence type="predicted"/>
<protein>
    <submittedName>
        <fullName evidence="2">Uncharacterized protein</fullName>
    </submittedName>
</protein>
<evidence type="ECO:0000313" key="2">
    <source>
        <dbReference type="EMBL" id="KAK4193009.1"/>
    </source>
</evidence>
<dbReference type="AlphaFoldDB" id="A0AAN6X2V9"/>